<evidence type="ECO:0000313" key="3">
    <source>
        <dbReference type="Proteomes" id="UP001150942"/>
    </source>
</evidence>
<accession>A0A9W9IYE2</accession>
<evidence type="ECO:0000256" key="1">
    <source>
        <dbReference type="SAM" id="MobiDB-lite"/>
    </source>
</evidence>
<feature type="region of interest" description="Disordered" evidence="1">
    <location>
        <begin position="33"/>
        <end position="66"/>
    </location>
</feature>
<organism evidence="2 3">
    <name type="scientific">Penicillium cf. viridicatum</name>
    <dbReference type="NCBI Taxonomy" id="2972119"/>
    <lineage>
        <taxon>Eukaryota</taxon>
        <taxon>Fungi</taxon>
        <taxon>Dikarya</taxon>
        <taxon>Ascomycota</taxon>
        <taxon>Pezizomycotina</taxon>
        <taxon>Eurotiomycetes</taxon>
        <taxon>Eurotiomycetidae</taxon>
        <taxon>Eurotiales</taxon>
        <taxon>Aspergillaceae</taxon>
        <taxon>Penicillium</taxon>
    </lineage>
</organism>
<evidence type="ECO:0000313" key="2">
    <source>
        <dbReference type="EMBL" id="KAJ5187364.1"/>
    </source>
</evidence>
<keyword evidence="3" id="KW-1185">Reference proteome</keyword>
<gene>
    <name evidence="2" type="ORF">N7449_010358</name>
</gene>
<proteinExistence type="predicted"/>
<protein>
    <submittedName>
        <fullName evidence="2">Uncharacterized protein</fullName>
    </submittedName>
</protein>
<dbReference type="EMBL" id="JAPQKQ010000007">
    <property type="protein sequence ID" value="KAJ5187364.1"/>
    <property type="molecule type" value="Genomic_DNA"/>
</dbReference>
<feature type="compositionally biased region" description="Polar residues" evidence="1">
    <location>
        <begin position="57"/>
        <end position="66"/>
    </location>
</feature>
<sequence>MTFLGDESPQHQVQIGHTVDMYRWDAKSGLSGGHNEFLPRSTLHHVDETRRHRQLRAQPSQRALHR</sequence>
<comment type="caution">
    <text evidence="2">The sequence shown here is derived from an EMBL/GenBank/DDBJ whole genome shotgun (WGS) entry which is preliminary data.</text>
</comment>
<name>A0A9W9IYE2_9EURO</name>
<dbReference type="Proteomes" id="UP001150942">
    <property type="component" value="Unassembled WGS sequence"/>
</dbReference>
<reference evidence="2" key="1">
    <citation type="submission" date="2022-11" db="EMBL/GenBank/DDBJ databases">
        <authorList>
            <person name="Petersen C."/>
        </authorList>
    </citation>
    <scope>NUCLEOTIDE SEQUENCE</scope>
    <source>
        <strain evidence="2">IBT 20477</strain>
    </source>
</reference>
<reference evidence="2" key="2">
    <citation type="journal article" date="2023" name="IMA Fungus">
        <title>Comparative genomic study of the Penicillium genus elucidates a diverse pangenome and 15 lateral gene transfer events.</title>
        <authorList>
            <person name="Petersen C."/>
            <person name="Sorensen T."/>
            <person name="Nielsen M.R."/>
            <person name="Sondergaard T.E."/>
            <person name="Sorensen J.L."/>
            <person name="Fitzpatrick D.A."/>
            <person name="Frisvad J.C."/>
            <person name="Nielsen K.L."/>
        </authorList>
    </citation>
    <scope>NUCLEOTIDE SEQUENCE</scope>
    <source>
        <strain evidence="2">IBT 20477</strain>
    </source>
</reference>
<dbReference type="AlphaFoldDB" id="A0A9W9IYE2"/>